<feature type="binding site" evidence="5">
    <location>
        <position position="71"/>
    </location>
    <ligand>
        <name>substrate</name>
    </ligand>
</feature>
<evidence type="ECO:0000256" key="2">
    <source>
        <dbReference type="ARBA" id="ARBA00023002"/>
    </source>
</evidence>
<dbReference type="AlphaFoldDB" id="A0A1X6YUL3"/>
<dbReference type="PIRSF" id="PIRSF000185">
    <property type="entry name" value="Glu_DH"/>
    <property type="match status" value="1"/>
</dbReference>
<dbReference type="SUPFAM" id="SSF51735">
    <property type="entry name" value="NAD(P)-binding Rossmann-fold domains"/>
    <property type="match status" value="1"/>
</dbReference>
<evidence type="ECO:0000259" key="8">
    <source>
        <dbReference type="SMART" id="SM00839"/>
    </source>
</evidence>
<dbReference type="Gene3D" id="3.40.50.720">
    <property type="entry name" value="NAD(P)-binding Rossmann-like Domain"/>
    <property type="match status" value="1"/>
</dbReference>
<feature type="binding site" evidence="5">
    <location>
        <position position="234"/>
    </location>
    <ligand>
        <name>NAD(+)</name>
        <dbReference type="ChEBI" id="CHEBI:57540"/>
    </ligand>
</feature>
<evidence type="ECO:0000313" key="9">
    <source>
        <dbReference type="EMBL" id="SLN31346.1"/>
    </source>
</evidence>
<evidence type="ECO:0000313" key="10">
    <source>
        <dbReference type="Proteomes" id="UP000193778"/>
    </source>
</evidence>
<feature type="site" description="Important for catalysis" evidence="6">
    <location>
        <position position="149"/>
    </location>
</feature>
<dbReference type="InterPro" id="IPR046346">
    <property type="entry name" value="Aminoacid_DH-like_N_sf"/>
</dbReference>
<dbReference type="GO" id="GO:0004352">
    <property type="term" value="F:glutamate dehydrogenase (NAD+) activity"/>
    <property type="evidence" value="ECO:0007669"/>
    <property type="project" value="TreeGrafter"/>
</dbReference>
<feature type="domain" description="Glutamate/phenylalanine/leucine/valine/L-tryptophan dehydrogenase C-terminal" evidence="8">
    <location>
        <begin position="188"/>
        <end position="475"/>
    </location>
</feature>
<dbReference type="InterPro" id="IPR033922">
    <property type="entry name" value="NAD_bind_Glu_DH"/>
</dbReference>
<dbReference type="CDD" id="cd01076">
    <property type="entry name" value="NAD_bind_1_Glu_DH"/>
    <property type="match status" value="1"/>
</dbReference>
<keyword evidence="10" id="KW-1185">Reference proteome</keyword>
<dbReference type="SMART" id="SM00839">
    <property type="entry name" value="ELFV_dehydrog"/>
    <property type="match status" value="1"/>
</dbReference>
<keyword evidence="5" id="KW-0520">NAD</keyword>
<accession>A0A1X6YUL3</accession>
<dbReference type="PRINTS" id="PR00082">
    <property type="entry name" value="GLFDHDRGNASE"/>
</dbReference>
<dbReference type="InterPro" id="IPR014362">
    <property type="entry name" value="Glu_DH"/>
</dbReference>
<organism evidence="9 10">
    <name type="scientific">Ruegeria meonggei</name>
    <dbReference type="NCBI Taxonomy" id="1446476"/>
    <lineage>
        <taxon>Bacteria</taxon>
        <taxon>Pseudomonadati</taxon>
        <taxon>Pseudomonadota</taxon>
        <taxon>Alphaproteobacteria</taxon>
        <taxon>Rhodobacterales</taxon>
        <taxon>Roseobacteraceae</taxon>
        <taxon>Ruegeria</taxon>
    </lineage>
</organism>
<evidence type="ECO:0000256" key="3">
    <source>
        <dbReference type="PIRNR" id="PIRNR000185"/>
    </source>
</evidence>
<dbReference type="SUPFAM" id="SSF53223">
    <property type="entry name" value="Aminoacid dehydrogenase-like, N-terminal domain"/>
    <property type="match status" value="1"/>
</dbReference>
<keyword evidence="2 3" id="KW-0560">Oxidoreductase</keyword>
<dbReference type="InterPro" id="IPR036291">
    <property type="entry name" value="NAD(P)-bd_dom_sf"/>
</dbReference>
<dbReference type="Proteomes" id="UP000193778">
    <property type="component" value="Unassembled WGS sequence"/>
</dbReference>
<evidence type="ECO:0000256" key="6">
    <source>
        <dbReference type="PIRSR" id="PIRSR000185-3"/>
    </source>
</evidence>
<dbReference type="InterPro" id="IPR006096">
    <property type="entry name" value="Glu/Leu/Phe/Val/Trp_DH_C"/>
</dbReference>
<dbReference type="Pfam" id="PF02812">
    <property type="entry name" value="ELFV_dehydrog_N"/>
    <property type="match status" value="1"/>
</dbReference>
<protein>
    <recommendedName>
        <fullName evidence="3">Glutamate dehydrogenase</fullName>
    </recommendedName>
</protein>
<keyword evidence="5" id="KW-0547">Nucleotide-binding</keyword>
<feature type="binding site" evidence="5">
    <location>
        <position position="95"/>
    </location>
    <ligand>
        <name>substrate</name>
    </ligand>
</feature>
<dbReference type="OrthoDB" id="9803297at2"/>
<evidence type="ECO:0000256" key="1">
    <source>
        <dbReference type="ARBA" id="ARBA00006382"/>
    </source>
</evidence>
<dbReference type="GO" id="GO:0000166">
    <property type="term" value="F:nucleotide binding"/>
    <property type="evidence" value="ECO:0007669"/>
    <property type="project" value="UniProtKB-KW"/>
</dbReference>
<dbReference type="PANTHER" id="PTHR11606:SF13">
    <property type="entry name" value="GLUTAMATE DEHYDROGENASE 1, MITOCHONDRIAL"/>
    <property type="match status" value="1"/>
</dbReference>
<feature type="binding site" evidence="5">
    <location>
        <position position="364"/>
    </location>
    <ligand>
        <name>substrate</name>
    </ligand>
</feature>
<reference evidence="10" key="1">
    <citation type="submission" date="2017-03" db="EMBL/GenBank/DDBJ databases">
        <authorList>
            <person name="Rodrigo-Torres L."/>
            <person name="Arahal R.D."/>
            <person name="Lucena T."/>
        </authorList>
    </citation>
    <scope>NUCLEOTIDE SEQUENCE [LARGE SCALE GENOMIC DNA]</scope>
    <source>
        <strain evidence="10">CECT 8411</strain>
    </source>
</reference>
<dbReference type="InterPro" id="IPR006097">
    <property type="entry name" value="Glu/Leu/Phe/Val/Trp_DH_dimer"/>
</dbReference>
<dbReference type="FunFam" id="3.40.50.10860:FF:000003">
    <property type="entry name" value="Glutamate dehydrogenase"/>
    <property type="match status" value="1"/>
</dbReference>
<feature type="active site" description="Proton donor" evidence="4">
    <location>
        <position position="107"/>
    </location>
</feature>
<feature type="binding site" evidence="5">
    <location>
        <position position="195"/>
    </location>
    <ligand>
        <name>NAD(+)</name>
        <dbReference type="ChEBI" id="CHEBI:57540"/>
    </ligand>
</feature>
<gene>
    <name evidence="9" type="primary">gdhA</name>
    <name evidence="9" type="ORF">RUM8411_01303</name>
</gene>
<sequence length="476" mass="53012">MTAIKEPSFRESVDLMFNRAASLMDLPPGLEEKIRVCNATYTVRFGVRLRGEIHTFTGYRSVHSEHMEPVKGGIRYALAVNQDEVEALAALMTYKCALVETPFGGSKGGLCIDPRKYEEHELEQITRRFAYELAKRDLINPSQNVPAPDMGTGEREMAWMADQYARMNTTDINARACVTGKPLNAGGIAGRVEATGRGIQYALREFFRHPEDVKKAGLSGKLDGKRVIVQGLGNVGYHAAKFLSEEDGSRIVGIIEWDGALYNPDGIDVESVRQWIVKHGGVKDYPDATHTAEGATVMEQECEILVPAALEGVINLTNADRIKAPLIIEAANGPVTAGADEVLRKKGTVIIPDMYANAGGVTVSYFEWVKNLSHIRFGRMQRRQEEARHELIVSELERLDRYLGDAWSMSPDFKAKYLRGADELELVRSGLDDTMRIAYQAMREVWHSRDDVEDLRTAAYIVAVDRVSKSYRAKGL</sequence>
<evidence type="ECO:0000256" key="7">
    <source>
        <dbReference type="RuleBase" id="RU004417"/>
    </source>
</evidence>
<dbReference type="EMBL" id="FWFP01000003">
    <property type="protein sequence ID" value="SLN31346.1"/>
    <property type="molecule type" value="Genomic_DNA"/>
</dbReference>
<dbReference type="InterPro" id="IPR006095">
    <property type="entry name" value="Glu/Leu/Phe/Val/Trp_DH"/>
</dbReference>
<dbReference type="GO" id="GO:0006538">
    <property type="term" value="P:L-glutamate catabolic process"/>
    <property type="evidence" value="ECO:0007669"/>
    <property type="project" value="TreeGrafter"/>
</dbReference>
<evidence type="ECO:0000256" key="4">
    <source>
        <dbReference type="PIRSR" id="PIRSR000185-1"/>
    </source>
</evidence>
<evidence type="ECO:0000256" key="5">
    <source>
        <dbReference type="PIRSR" id="PIRSR000185-2"/>
    </source>
</evidence>
<comment type="similarity">
    <text evidence="1 3 7">Belongs to the Glu/Leu/Phe/Val dehydrogenases family.</text>
</comment>
<proteinExistence type="inferred from homology"/>
<name>A0A1X6YUL3_9RHOB</name>
<dbReference type="FunFam" id="3.40.50.720:FF:000100">
    <property type="entry name" value="Glutamate dehydrogenase 1, mitochondrial"/>
    <property type="match status" value="1"/>
</dbReference>
<dbReference type="RefSeq" id="WP_085821849.1">
    <property type="nucleotide sequence ID" value="NZ_FWFP01000003.1"/>
</dbReference>
<dbReference type="PANTHER" id="PTHR11606">
    <property type="entry name" value="GLUTAMATE DEHYDROGENASE"/>
    <property type="match status" value="1"/>
</dbReference>
<dbReference type="Gene3D" id="3.40.50.10860">
    <property type="entry name" value="Leucine Dehydrogenase, chain A, domain 1"/>
    <property type="match status" value="1"/>
</dbReference>
<dbReference type="Pfam" id="PF00208">
    <property type="entry name" value="ELFV_dehydrog"/>
    <property type="match status" value="1"/>
</dbReference>